<feature type="chain" id="PRO_5035715139" evidence="2">
    <location>
        <begin position="20"/>
        <end position="192"/>
    </location>
</feature>
<gene>
    <name evidence="3" type="ORF">CUNI_LOCUS4218</name>
</gene>
<protein>
    <submittedName>
        <fullName evidence="3">Uncharacterized protein</fullName>
    </submittedName>
</protein>
<name>A0A8S3YU21_9EUPU</name>
<dbReference type="SUPFAM" id="SSF49384">
    <property type="entry name" value="Carbohydrate-binding domain"/>
    <property type="match status" value="1"/>
</dbReference>
<evidence type="ECO:0000256" key="1">
    <source>
        <dbReference type="SAM" id="MobiDB-lite"/>
    </source>
</evidence>
<feature type="region of interest" description="Disordered" evidence="1">
    <location>
        <begin position="161"/>
        <end position="192"/>
    </location>
</feature>
<feature type="signal peptide" evidence="2">
    <location>
        <begin position="1"/>
        <end position="19"/>
    </location>
</feature>
<evidence type="ECO:0000313" key="4">
    <source>
        <dbReference type="Proteomes" id="UP000678393"/>
    </source>
</evidence>
<accession>A0A8S3YU21</accession>
<organism evidence="3 4">
    <name type="scientific">Candidula unifasciata</name>
    <dbReference type="NCBI Taxonomy" id="100452"/>
    <lineage>
        <taxon>Eukaryota</taxon>
        <taxon>Metazoa</taxon>
        <taxon>Spiralia</taxon>
        <taxon>Lophotrochozoa</taxon>
        <taxon>Mollusca</taxon>
        <taxon>Gastropoda</taxon>
        <taxon>Heterobranchia</taxon>
        <taxon>Euthyneura</taxon>
        <taxon>Panpulmonata</taxon>
        <taxon>Eupulmonata</taxon>
        <taxon>Stylommatophora</taxon>
        <taxon>Helicina</taxon>
        <taxon>Helicoidea</taxon>
        <taxon>Geomitridae</taxon>
        <taxon>Candidula</taxon>
    </lineage>
</organism>
<dbReference type="GO" id="GO:0004553">
    <property type="term" value="F:hydrolase activity, hydrolyzing O-glycosyl compounds"/>
    <property type="evidence" value="ECO:0007669"/>
    <property type="project" value="InterPro"/>
</dbReference>
<reference evidence="3" key="1">
    <citation type="submission" date="2021-04" db="EMBL/GenBank/DDBJ databases">
        <authorList>
            <consortium name="Molecular Ecology Group"/>
        </authorList>
    </citation>
    <scope>NUCLEOTIDE SEQUENCE</scope>
</reference>
<dbReference type="AlphaFoldDB" id="A0A8S3YU21"/>
<keyword evidence="4" id="KW-1185">Reference proteome</keyword>
<dbReference type="Gene3D" id="2.60.40.290">
    <property type="match status" value="1"/>
</dbReference>
<dbReference type="InterPro" id="IPR012291">
    <property type="entry name" value="CBM2_carb-bd_dom_sf"/>
</dbReference>
<evidence type="ECO:0000256" key="2">
    <source>
        <dbReference type="SAM" id="SignalP"/>
    </source>
</evidence>
<evidence type="ECO:0000313" key="3">
    <source>
        <dbReference type="EMBL" id="CAG5118660.1"/>
    </source>
</evidence>
<dbReference type="GO" id="GO:0030247">
    <property type="term" value="F:polysaccharide binding"/>
    <property type="evidence" value="ECO:0007669"/>
    <property type="project" value="InterPro"/>
</dbReference>
<dbReference type="Proteomes" id="UP000678393">
    <property type="component" value="Unassembled WGS sequence"/>
</dbReference>
<dbReference type="EMBL" id="CAJHNH020000587">
    <property type="protein sequence ID" value="CAG5118660.1"/>
    <property type="molecule type" value="Genomic_DNA"/>
</dbReference>
<proteinExistence type="predicted"/>
<comment type="caution">
    <text evidence="3">The sequence shown here is derived from an EMBL/GenBank/DDBJ whole genome shotgun (WGS) entry which is preliminary data.</text>
</comment>
<keyword evidence="2" id="KW-0732">Signal</keyword>
<dbReference type="InterPro" id="IPR008965">
    <property type="entry name" value="CBM2/CBM3_carb-bd_dom_sf"/>
</dbReference>
<sequence length="192" mass="21477">MRLQLKSCLLAALLYATVASLEDVPKSKRDSLTATLQVSNLQKDSFEGAFDYKLTEDYVGWQGTATFNVDVTSVNMYEGDSVSHSSDGKTWVFVNKNYKSVYPAGTSVDFRFQAKYTGSDPSGQMVLENMGHDPWTVPEAPNTDDSKYNYNDIILSHCSSTKPRDRENFPQTNAYPGGETRPSMTREIRGRI</sequence>